<organism evidence="4 5">
    <name type="scientific">Akkermansia glycaniphila</name>
    <dbReference type="NCBI Taxonomy" id="1679444"/>
    <lineage>
        <taxon>Bacteria</taxon>
        <taxon>Pseudomonadati</taxon>
        <taxon>Verrucomicrobiota</taxon>
        <taxon>Verrucomicrobiia</taxon>
        <taxon>Verrucomicrobiales</taxon>
        <taxon>Akkermansiaceae</taxon>
        <taxon>Akkermansia</taxon>
    </lineage>
</organism>
<dbReference type="InterPro" id="IPR001173">
    <property type="entry name" value="Glyco_trans_2-like"/>
</dbReference>
<dbReference type="InterPro" id="IPR029044">
    <property type="entry name" value="Nucleotide-diphossugar_trans"/>
</dbReference>
<evidence type="ECO:0000259" key="3">
    <source>
        <dbReference type="Pfam" id="PF00535"/>
    </source>
</evidence>
<dbReference type="PANTHER" id="PTHR22916:SF51">
    <property type="entry name" value="GLYCOSYLTRANSFERASE EPSH-RELATED"/>
    <property type="match status" value="1"/>
</dbReference>
<evidence type="ECO:0000256" key="2">
    <source>
        <dbReference type="ARBA" id="ARBA00022679"/>
    </source>
</evidence>
<proteinExistence type="predicted"/>
<dbReference type="PANTHER" id="PTHR22916">
    <property type="entry name" value="GLYCOSYLTRANSFERASE"/>
    <property type="match status" value="1"/>
</dbReference>
<keyword evidence="1" id="KW-0328">Glycosyltransferase</keyword>
<dbReference type="Pfam" id="PF00535">
    <property type="entry name" value="Glycos_transf_2"/>
    <property type="match status" value="1"/>
</dbReference>
<dbReference type="AlphaFoldDB" id="A0A1H6LMA0"/>
<evidence type="ECO:0000256" key="1">
    <source>
        <dbReference type="ARBA" id="ARBA00022676"/>
    </source>
</evidence>
<dbReference type="Gene3D" id="3.90.550.10">
    <property type="entry name" value="Spore Coat Polysaccharide Biosynthesis Protein SpsA, Chain A"/>
    <property type="match status" value="1"/>
</dbReference>
<dbReference type="SUPFAM" id="SSF53448">
    <property type="entry name" value="Nucleotide-diphospho-sugar transferases"/>
    <property type="match status" value="1"/>
</dbReference>
<reference evidence="5" key="1">
    <citation type="submission" date="2016-09" db="EMBL/GenBank/DDBJ databases">
        <authorList>
            <person name="Koehorst J."/>
        </authorList>
    </citation>
    <scope>NUCLEOTIDE SEQUENCE [LARGE SCALE GENOMIC DNA]</scope>
</reference>
<dbReference type="KEGG" id="agl:PYTT_1535"/>
<dbReference type="GO" id="GO:0016758">
    <property type="term" value="F:hexosyltransferase activity"/>
    <property type="evidence" value="ECO:0007669"/>
    <property type="project" value="UniProtKB-ARBA"/>
</dbReference>
<keyword evidence="5" id="KW-1185">Reference proteome</keyword>
<dbReference type="RefSeq" id="WP_067777331.1">
    <property type="nucleotide sequence ID" value="NZ_LIGX01000035.1"/>
</dbReference>
<dbReference type="CDD" id="cd00761">
    <property type="entry name" value="Glyco_tranf_GTA_type"/>
    <property type="match status" value="1"/>
</dbReference>
<sequence length="351" mass="40342">MPLVSIIVPVYNVAAYLRESLDSICRQTLQDIEIICINDGSTDASLNILQEYSSKDSHFRIISQPNGGVSSARNTGLRASTGEYIGFVDPDDYIHPYMFERMVSIAKSKNADVVECSVKLIHQSDPGLLGGILQQWHDVPTQDMPDFRYEGIHQTLVYLWNKIYRREMLEKNDVRFIEGMTGEDLVFNASALPACRALFRIDDVLYYYRYGRPASITKDYTNLKKAEQTYATLLQQMVACSEKWQQLGIFDRVGKNLLPLVQHLFQNFFFKLPASARKTGFHQMQKILLLHGWTTMLQYPEFGILRNIADGRYAKVVWIELLKRKIARSKPGYLARRLAERAAISLTMHQR</sequence>
<dbReference type="Proteomes" id="UP000176204">
    <property type="component" value="Chromosome I"/>
</dbReference>
<feature type="domain" description="Glycosyltransferase 2-like" evidence="3">
    <location>
        <begin position="5"/>
        <end position="134"/>
    </location>
</feature>
<accession>A0A1H6LMA0</accession>
<evidence type="ECO:0000313" key="4">
    <source>
        <dbReference type="EMBL" id="SEH89738.1"/>
    </source>
</evidence>
<keyword evidence="2 4" id="KW-0808">Transferase</keyword>
<name>A0A1H6LMA0_9BACT</name>
<dbReference type="EMBL" id="LT629973">
    <property type="protein sequence ID" value="SEH89738.1"/>
    <property type="molecule type" value="Genomic_DNA"/>
</dbReference>
<evidence type="ECO:0000313" key="5">
    <source>
        <dbReference type="Proteomes" id="UP000176204"/>
    </source>
</evidence>
<protein>
    <submittedName>
        <fullName evidence="4">Nucleotide-diphospho-sugar transferases</fullName>
    </submittedName>
</protein>
<dbReference type="STRING" id="1679444.PYTT_1535"/>
<gene>
    <name evidence="4" type="ORF">PYTT_1535</name>
</gene>